<organism evidence="1 2">
    <name type="scientific">Flavobacterium branchiarum</name>
    <dbReference type="NCBI Taxonomy" id="1114870"/>
    <lineage>
        <taxon>Bacteria</taxon>
        <taxon>Pseudomonadati</taxon>
        <taxon>Bacteroidota</taxon>
        <taxon>Flavobacteriia</taxon>
        <taxon>Flavobacteriales</taxon>
        <taxon>Flavobacteriaceae</taxon>
        <taxon>Flavobacterium</taxon>
    </lineage>
</organism>
<name>A0ABV5FS69_9FLAO</name>
<accession>A0ABV5FS69</accession>
<proteinExistence type="predicted"/>
<dbReference type="EMBL" id="JBHMEX010000068">
    <property type="protein sequence ID" value="MFB9066377.1"/>
    <property type="molecule type" value="Genomic_DNA"/>
</dbReference>
<comment type="caution">
    <text evidence="1">The sequence shown here is derived from an EMBL/GenBank/DDBJ whole genome shotgun (WGS) entry which is preliminary data.</text>
</comment>
<protein>
    <submittedName>
        <fullName evidence="1">Uncharacterized protein</fullName>
    </submittedName>
</protein>
<evidence type="ECO:0000313" key="1">
    <source>
        <dbReference type="EMBL" id="MFB9066377.1"/>
    </source>
</evidence>
<gene>
    <name evidence="1" type="ORF">ACFFUQ_20350</name>
</gene>
<dbReference type="RefSeq" id="WP_290263559.1">
    <property type="nucleotide sequence ID" value="NZ_JAUFQQ010000003.1"/>
</dbReference>
<sequence length="326" mass="38682">MIDLKNVFSEKNLTLEFNPFRQNRIYGFTCKNFENDTLISSVHYEVEMICNQSYDNNNSFFFEIDRKQVYVDNTEPDLKIEQIADRCAQAIFPIRIKVSEDVKIMRITNHDDIKKRWPEIKKKLSEYYKGNIVSEILDKFEVTLYDMTLLGQSIFKTWFFHLYFRPLYTTYTKNEALEFIWESPVFGHQMISYAVQQTIEEQYSATDKLFINVKGKSIDKRAINEVLNGYTFPKSEMLAIKMAPLESEMQVQYKLYGEDQSIFSIIGTYQTKISDTKQKITQIEIHHVPENSSFRPSAQPRQENISFWIDQEEPVKKKTGFWSKFF</sequence>
<dbReference type="Proteomes" id="UP001589589">
    <property type="component" value="Unassembled WGS sequence"/>
</dbReference>
<reference evidence="1 2" key="1">
    <citation type="submission" date="2024-09" db="EMBL/GenBank/DDBJ databases">
        <authorList>
            <person name="Sun Q."/>
            <person name="Mori K."/>
        </authorList>
    </citation>
    <scope>NUCLEOTIDE SEQUENCE [LARGE SCALE GENOMIC DNA]</scope>
    <source>
        <strain evidence="1 2">CECT 7908</strain>
    </source>
</reference>
<keyword evidence="2" id="KW-1185">Reference proteome</keyword>
<evidence type="ECO:0000313" key="2">
    <source>
        <dbReference type="Proteomes" id="UP001589589"/>
    </source>
</evidence>